<dbReference type="AlphaFoldDB" id="A0A3S2VVU2"/>
<feature type="DNA-binding region" description="OmpR/PhoB-type" evidence="9">
    <location>
        <begin position="130"/>
        <end position="229"/>
    </location>
</feature>
<dbReference type="GO" id="GO:0000976">
    <property type="term" value="F:transcription cis-regulatory region binding"/>
    <property type="evidence" value="ECO:0007669"/>
    <property type="project" value="TreeGrafter"/>
</dbReference>
<feature type="domain" description="Response regulatory" evidence="10">
    <location>
        <begin position="4"/>
        <end position="120"/>
    </location>
</feature>
<comment type="subcellular location">
    <subcellularLocation>
        <location evidence="1">Cytoplasm</location>
    </subcellularLocation>
</comment>
<evidence type="ECO:0000256" key="3">
    <source>
        <dbReference type="ARBA" id="ARBA00022553"/>
    </source>
</evidence>
<dbReference type="GO" id="GO:0005829">
    <property type="term" value="C:cytosol"/>
    <property type="evidence" value="ECO:0007669"/>
    <property type="project" value="TreeGrafter"/>
</dbReference>
<evidence type="ECO:0000256" key="5">
    <source>
        <dbReference type="ARBA" id="ARBA00023015"/>
    </source>
</evidence>
<evidence type="ECO:0000256" key="6">
    <source>
        <dbReference type="ARBA" id="ARBA00023125"/>
    </source>
</evidence>
<evidence type="ECO:0000256" key="7">
    <source>
        <dbReference type="ARBA" id="ARBA00023163"/>
    </source>
</evidence>
<keyword evidence="13" id="KW-1185">Reference proteome</keyword>
<dbReference type="GO" id="GO:0000156">
    <property type="term" value="F:phosphorelay response regulator activity"/>
    <property type="evidence" value="ECO:0007669"/>
    <property type="project" value="TreeGrafter"/>
</dbReference>
<dbReference type="InterPro" id="IPR001789">
    <property type="entry name" value="Sig_transdc_resp-reg_receiver"/>
</dbReference>
<dbReference type="Gene3D" id="3.40.50.2300">
    <property type="match status" value="1"/>
</dbReference>
<feature type="domain" description="OmpR/PhoB-type" evidence="11">
    <location>
        <begin position="130"/>
        <end position="229"/>
    </location>
</feature>
<dbReference type="Gene3D" id="1.10.10.10">
    <property type="entry name" value="Winged helix-like DNA-binding domain superfamily/Winged helix DNA-binding domain"/>
    <property type="match status" value="1"/>
</dbReference>
<gene>
    <name evidence="12" type="ORF">ENE75_18025</name>
</gene>
<name>A0A3S2VVU2_9BURK</name>
<evidence type="ECO:0000256" key="4">
    <source>
        <dbReference type="ARBA" id="ARBA00023012"/>
    </source>
</evidence>
<keyword evidence="6 9" id="KW-0238">DNA-binding</keyword>
<dbReference type="InterPro" id="IPR011006">
    <property type="entry name" value="CheY-like_superfamily"/>
</dbReference>
<protein>
    <submittedName>
        <fullName evidence="12">Response regulator transcription factor</fullName>
    </submittedName>
</protein>
<accession>A0A3S2VVU2</accession>
<dbReference type="CDD" id="cd00383">
    <property type="entry name" value="trans_reg_C"/>
    <property type="match status" value="1"/>
</dbReference>
<feature type="modified residue" description="4-aspartylphosphate" evidence="8">
    <location>
        <position position="53"/>
    </location>
</feature>
<evidence type="ECO:0000313" key="12">
    <source>
        <dbReference type="EMBL" id="RVT50205.1"/>
    </source>
</evidence>
<reference evidence="12 13" key="1">
    <citation type="submission" date="2019-01" db="EMBL/GenBank/DDBJ databases">
        <authorList>
            <person name="Chen W.-M."/>
        </authorList>
    </citation>
    <scope>NUCLEOTIDE SEQUENCE [LARGE SCALE GENOMIC DNA]</scope>
    <source>
        <strain evidence="12 13">ICH-3</strain>
    </source>
</reference>
<dbReference type="SMART" id="SM00448">
    <property type="entry name" value="REC"/>
    <property type="match status" value="1"/>
</dbReference>
<evidence type="ECO:0000259" key="11">
    <source>
        <dbReference type="PROSITE" id="PS51755"/>
    </source>
</evidence>
<dbReference type="FunFam" id="1.10.10.10:FF:000099">
    <property type="entry name" value="Two-component system response regulator TorR"/>
    <property type="match status" value="1"/>
</dbReference>
<dbReference type="InterPro" id="IPR016032">
    <property type="entry name" value="Sig_transdc_resp-reg_C-effctor"/>
</dbReference>
<dbReference type="Proteomes" id="UP000288178">
    <property type="component" value="Unassembled WGS sequence"/>
</dbReference>
<comment type="caution">
    <text evidence="12">The sequence shown here is derived from an EMBL/GenBank/DDBJ whole genome shotgun (WGS) entry which is preliminary data.</text>
</comment>
<keyword evidence="5" id="KW-0805">Transcription regulation</keyword>
<dbReference type="SMART" id="SM00862">
    <property type="entry name" value="Trans_reg_C"/>
    <property type="match status" value="1"/>
</dbReference>
<dbReference type="PROSITE" id="PS50110">
    <property type="entry name" value="RESPONSE_REGULATORY"/>
    <property type="match status" value="1"/>
</dbReference>
<evidence type="ECO:0000256" key="1">
    <source>
        <dbReference type="ARBA" id="ARBA00004496"/>
    </source>
</evidence>
<sequence>MTNRLLLIDDDARLTTMLGDYLRRNGFEVETAGSLASGRERLAQDNYDALLLDLMLPDGDGLDLTRELRASARTRRMPLLMLTARGEPTDRIVGLEIGADDYLPKPFEPRELLARVKALLRRASPEPAADDVLRFGRLEIDLGARQARLDGQPCDLTGHQFDLLVVLARAPGRVLSRDQIMDALKGHPLEAFDRSIDVHVSRIRAVIEDDPKNPKRVLTVRGTGYVFARKQDAD</sequence>
<keyword evidence="3 8" id="KW-0597">Phosphoprotein</keyword>
<evidence type="ECO:0000313" key="13">
    <source>
        <dbReference type="Proteomes" id="UP000288178"/>
    </source>
</evidence>
<dbReference type="InterPro" id="IPR001867">
    <property type="entry name" value="OmpR/PhoB-type_DNA-bd"/>
</dbReference>
<dbReference type="Pfam" id="PF00486">
    <property type="entry name" value="Trans_reg_C"/>
    <property type="match status" value="1"/>
</dbReference>
<dbReference type="PANTHER" id="PTHR48111">
    <property type="entry name" value="REGULATOR OF RPOS"/>
    <property type="match status" value="1"/>
</dbReference>
<dbReference type="InterPro" id="IPR039420">
    <property type="entry name" value="WalR-like"/>
</dbReference>
<evidence type="ECO:0000259" key="10">
    <source>
        <dbReference type="PROSITE" id="PS50110"/>
    </source>
</evidence>
<dbReference type="PANTHER" id="PTHR48111:SF4">
    <property type="entry name" value="DNA-BINDING DUAL TRANSCRIPTIONAL REGULATOR OMPR"/>
    <property type="match status" value="1"/>
</dbReference>
<dbReference type="RefSeq" id="WP_128199715.1">
    <property type="nucleotide sequence ID" value="NZ_SACT01000006.1"/>
</dbReference>
<organism evidence="12 13">
    <name type="scientific">Rubrivivax albus</name>
    <dbReference type="NCBI Taxonomy" id="2499835"/>
    <lineage>
        <taxon>Bacteria</taxon>
        <taxon>Pseudomonadati</taxon>
        <taxon>Pseudomonadota</taxon>
        <taxon>Betaproteobacteria</taxon>
        <taxon>Burkholderiales</taxon>
        <taxon>Sphaerotilaceae</taxon>
        <taxon>Rubrivivax</taxon>
    </lineage>
</organism>
<dbReference type="GO" id="GO:0032993">
    <property type="term" value="C:protein-DNA complex"/>
    <property type="evidence" value="ECO:0007669"/>
    <property type="project" value="TreeGrafter"/>
</dbReference>
<dbReference type="Pfam" id="PF00072">
    <property type="entry name" value="Response_reg"/>
    <property type="match status" value="1"/>
</dbReference>
<keyword evidence="2" id="KW-0963">Cytoplasm</keyword>
<keyword evidence="7" id="KW-0804">Transcription</keyword>
<evidence type="ECO:0000256" key="2">
    <source>
        <dbReference type="ARBA" id="ARBA00022490"/>
    </source>
</evidence>
<dbReference type="SUPFAM" id="SSF52172">
    <property type="entry name" value="CheY-like"/>
    <property type="match status" value="1"/>
</dbReference>
<dbReference type="PROSITE" id="PS51755">
    <property type="entry name" value="OMPR_PHOB"/>
    <property type="match status" value="1"/>
</dbReference>
<proteinExistence type="predicted"/>
<dbReference type="InterPro" id="IPR036388">
    <property type="entry name" value="WH-like_DNA-bd_sf"/>
</dbReference>
<evidence type="ECO:0000256" key="9">
    <source>
        <dbReference type="PROSITE-ProRule" id="PRU01091"/>
    </source>
</evidence>
<dbReference type="GO" id="GO:0006355">
    <property type="term" value="P:regulation of DNA-templated transcription"/>
    <property type="evidence" value="ECO:0007669"/>
    <property type="project" value="InterPro"/>
</dbReference>
<keyword evidence="4" id="KW-0902">Two-component regulatory system</keyword>
<dbReference type="SUPFAM" id="SSF46894">
    <property type="entry name" value="C-terminal effector domain of the bipartite response regulators"/>
    <property type="match status" value="1"/>
</dbReference>
<dbReference type="Gene3D" id="6.10.250.690">
    <property type="match status" value="1"/>
</dbReference>
<dbReference type="OrthoDB" id="165980at2"/>
<evidence type="ECO:0000256" key="8">
    <source>
        <dbReference type="PROSITE-ProRule" id="PRU00169"/>
    </source>
</evidence>
<dbReference type="EMBL" id="SACT01000006">
    <property type="protein sequence ID" value="RVT50205.1"/>
    <property type="molecule type" value="Genomic_DNA"/>
</dbReference>